<feature type="domain" description="Retrotransposon Copia-like N-terminal" evidence="3">
    <location>
        <begin position="337"/>
        <end position="368"/>
    </location>
</feature>
<dbReference type="Pfam" id="PF12937">
    <property type="entry name" value="F-box-like"/>
    <property type="match status" value="1"/>
</dbReference>
<organism evidence="4 5">
    <name type="scientific">Arabidopsis suecica</name>
    <name type="common">Swedish thale-cress</name>
    <name type="synonym">Cardaminopsis suecica</name>
    <dbReference type="NCBI Taxonomy" id="45249"/>
    <lineage>
        <taxon>Eukaryota</taxon>
        <taxon>Viridiplantae</taxon>
        <taxon>Streptophyta</taxon>
        <taxon>Embryophyta</taxon>
        <taxon>Tracheophyta</taxon>
        <taxon>Spermatophyta</taxon>
        <taxon>Magnoliopsida</taxon>
        <taxon>eudicotyledons</taxon>
        <taxon>Gunneridae</taxon>
        <taxon>Pentapetalae</taxon>
        <taxon>rosids</taxon>
        <taxon>malvids</taxon>
        <taxon>Brassicales</taxon>
        <taxon>Brassicaceae</taxon>
        <taxon>Camelineae</taxon>
        <taxon>Arabidopsis</taxon>
    </lineage>
</organism>
<protein>
    <submittedName>
        <fullName evidence="4">F-box domain</fullName>
    </submittedName>
</protein>
<evidence type="ECO:0000313" key="5">
    <source>
        <dbReference type="Proteomes" id="UP000694251"/>
    </source>
</evidence>
<dbReference type="Pfam" id="PF14244">
    <property type="entry name" value="Retrotran_gag_3"/>
    <property type="match status" value="1"/>
</dbReference>
<name>A0A8T2FCZ3_ARASU</name>
<evidence type="ECO:0000256" key="1">
    <source>
        <dbReference type="SAM" id="MobiDB-lite"/>
    </source>
</evidence>
<dbReference type="PANTHER" id="PTHR33736">
    <property type="entry name" value="F-BOX PROTEIN-RELATED"/>
    <property type="match status" value="1"/>
</dbReference>
<dbReference type="Proteomes" id="UP000694251">
    <property type="component" value="Chromosome 3"/>
</dbReference>
<evidence type="ECO:0000259" key="3">
    <source>
        <dbReference type="Pfam" id="PF14244"/>
    </source>
</evidence>
<evidence type="ECO:0000259" key="2">
    <source>
        <dbReference type="Pfam" id="PF12937"/>
    </source>
</evidence>
<dbReference type="InterPro" id="IPR045283">
    <property type="entry name" value="AT3G44326-like"/>
</dbReference>
<feature type="region of interest" description="Disordered" evidence="1">
    <location>
        <begin position="1"/>
        <end position="23"/>
    </location>
</feature>
<reference evidence="4 5" key="1">
    <citation type="submission" date="2020-12" db="EMBL/GenBank/DDBJ databases">
        <title>Concerted genomic and epigenomic changes stabilize Arabidopsis allopolyploids.</title>
        <authorList>
            <person name="Chen Z."/>
        </authorList>
    </citation>
    <scope>NUCLEOTIDE SEQUENCE [LARGE SCALE GENOMIC DNA]</scope>
    <source>
        <strain evidence="4">As9502</strain>
        <tissue evidence="4">Leaf</tissue>
    </source>
</reference>
<dbReference type="InterPro" id="IPR029472">
    <property type="entry name" value="Copia-like_N"/>
</dbReference>
<accession>A0A8T2FCZ3</accession>
<dbReference type="OrthoDB" id="671172at2759"/>
<feature type="region of interest" description="Disordered" evidence="1">
    <location>
        <begin position="526"/>
        <end position="546"/>
    </location>
</feature>
<dbReference type="EMBL" id="JAEFBJ010000003">
    <property type="protein sequence ID" value="KAG7633279.1"/>
    <property type="molecule type" value="Genomic_DNA"/>
</dbReference>
<comment type="caution">
    <text evidence="4">The sequence shown here is derived from an EMBL/GenBank/DDBJ whole genome shotgun (WGS) entry which is preliminary data.</text>
</comment>
<dbReference type="FunFam" id="1.20.1280.50:FF:000170">
    <property type="entry name" value="F-box protein At3g44326"/>
    <property type="match status" value="1"/>
</dbReference>
<gene>
    <name evidence="4" type="ORF">ISN44_As03g035740</name>
</gene>
<dbReference type="PANTHER" id="PTHR33736:SF18">
    <property type="entry name" value="F-BOX DOMAIN-CONTAINING PROTEIN"/>
    <property type="match status" value="1"/>
</dbReference>
<dbReference type="InterPro" id="IPR001810">
    <property type="entry name" value="F-box_dom"/>
</dbReference>
<feature type="domain" description="F-box" evidence="2">
    <location>
        <begin position="32"/>
        <end position="66"/>
    </location>
</feature>
<evidence type="ECO:0000313" key="4">
    <source>
        <dbReference type="EMBL" id="KAG7633279.1"/>
    </source>
</evidence>
<keyword evidence="5" id="KW-1185">Reference proteome</keyword>
<proteinExistence type="predicted"/>
<sequence length="721" mass="80299">MLSSSSSSTVEQQSRGGSPGINAVSSDVLRSNILTRLDGSSLAALSCTCSNLNSFCSDESLWRQQCSATWPSTLDTRVQSIISTFPDGHRTFFSDSFPFLEHDVVFNLPPSFDTSELISAVDIFYKDDVIFSRVHVTETVSGWFLCSPMRVDLVELKELIPTRVLVTDQCKDDTWKSDLEENLSLSWILIDPTCKRAADVSTRKPVSVHRHWLTGEVHVKYSSIFVVGNKKRSEQVEFTLTVVLAAFNRREEETAVMQIREVSLVAEDKDGRNLGGKVSLEILVAAMGMKRRFRAGGEEEGKEKYIEYMERKTAKAEMKWRRGKETAMETAACWIAGTNYDEWACRMKTTLLSRKKFGFLNGSIARPAEGSPDLEDWWTIQALLVSWIKVSIDSNLKSNISHQDVAKDLWDHLKKRFSVMNGPKIQQIKCGKCECNLGELHEKDREDDKVHEFLFGLDDNVFRTVSDGVDESQDVNAFAVQTTQQFRKEDKPTMFCKHCNRAGHSSESCYGVIGYPEWWGDMPRSRTSSSRERGHGGHNGVAGRGRNNVSYANAVQVHEPVSYNSSYYVVTDKDRDGVSGFSDSQWKAIKNLLNAGKVNESEKLTGTSSLNLWIMNTGASHHLTGQLDILTDVKDIQPVGVILADGRQRLSTHVVAPSGICGDSPGYSADNRTYQAQVPICVRGLISCAGPLLGGLGGLSGLAWYFRRWIPGGKSSSNIQK</sequence>
<dbReference type="AlphaFoldDB" id="A0A8T2FCZ3"/>